<dbReference type="Proteomes" id="UP000479756">
    <property type="component" value="Unassembled WGS sequence"/>
</dbReference>
<comment type="caution">
    <text evidence="2">The sequence shown here is derived from an EMBL/GenBank/DDBJ whole genome shotgun (WGS) entry which is preliminary data.</text>
</comment>
<proteinExistence type="predicted"/>
<reference evidence="2 3" key="1">
    <citation type="journal article" date="2014" name="Int. J. Syst. Evol. Microbiol.">
        <title>Description of Galbitalea soli gen. nov., sp. nov., and Frondihabitans sucicola sp. nov.</title>
        <authorList>
            <person name="Kim S.J."/>
            <person name="Lim J.M."/>
            <person name="Ahn J.H."/>
            <person name="Weon H.Y."/>
            <person name="Hamada M."/>
            <person name="Suzuki K."/>
            <person name="Ahn T.Y."/>
            <person name="Kwon S.W."/>
        </authorList>
    </citation>
    <scope>NUCLEOTIDE SEQUENCE [LARGE SCALE GENOMIC DNA]</scope>
    <source>
        <strain evidence="2 3">NBRC 108727</strain>
    </source>
</reference>
<keyword evidence="3" id="KW-1185">Reference proteome</keyword>
<dbReference type="Pfam" id="PF12957">
    <property type="entry name" value="DUF3846"/>
    <property type="match status" value="1"/>
</dbReference>
<dbReference type="RefSeq" id="WP_163472503.1">
    <property type="nucleotide sequence ID" value="NZ_JAAGWZ010000001.1"/>
</dbReference>
<dbReference type="EMBL" id="JAAGWZ010000001">
    <property type="protein sequence ID" value="NEM90901.1"/>
    <property type="molecule type" value="Genomic_DNA"/>
</dbReference>
<accession>A0A7C9TQF2</accession>
<protein>
    <submittedName>
        <fullName evidence="2">DUF3846 domain-containing protein</fullName>
    </submittedName>
</protein>
<dbReference type="InterPro" id="IPR024559">
    <property type="entry name" value="DUF3846"/>
</dbReference>
<evidence type="ECO:0000313" key="2">
    <source>
        <dbReference type="EMBL" id="NEM90901.1"/>
    </source>
</evidence>
<feature type="domain" description="DUF3846" evidence="1">
    <location>
        <begin position="5"/>
        <end position="99"/>
    </location>
</feature>
<evidence type="ECO:0000259" key="1">
    <source>
        <dbReference type="Pfam" id="PF12957"/>
    </source>
</evidence>
<sequence>MVTGIFVPSKGEPQLREFRGLSDYQRAVGGLIEAVEVAALGITVYVNEEGLLRQLPSNILVTLLCLKWSPELGPRSELVGNAVIVGSPDASGAATDVPASVPSLLAAMRPEVQ</sequence>
<organism evidence="2 3">
    <name type="scientific">Galbitalea soli</name>
    <dbReference type="NCBI Taxonomy" id="1268042"/>
    <lineage>
        <taxon>Bacteria</taxon>
        <taxon>Bacillati</taxon>
        <taxon>Actinomycetota</taxon>
        <taxon>Actinomycetes</taxon>
        <taxon>Micrococcales</taxon>
        <taxon>Microbacteriaceae</taxon>
        <taxon>Galbitalea</taxon>
    </lineage>
</organism>
<evidence type="ECO:0000313" key="3">
    <source>
        <dbReference type="Proteomes" id="UP000479756"/>
    </source>
</evidence>
<name>A0A7C9TQF2_9MICO</name>
<dbReference type="AlphaFoldDB" id="A0A7C9TQF2"/>
<gene>
    <name evidence="2" type="ORF">G3T37_05980</name>
</gene>